<comment type="catalytic activity">
    <reaction evidence="13">
        <text>ATP + H2O = ADP + phosphate + H(+)</text>
        <dbReference type="Rhea" id="RHEA:13065"/>
        <dbReference type="ChEBI" id="CHEBI:15377"/>
        <dbReference type="ChEBI" id="CHEBI:15378"/>
        <dbReference type="ChEBI" id="CHEBI:30616"/>
        <dbReference type="ChEBI" id="CHEBI:43474"/>
        <dbReference type="ChEBI" id="CHEBI:456216"/>
        <dbReference type="EC" id="5.6.2.4"/>
    </reaction>
</comment>
<feature type="domain" description="UvrD-like helicase ATP-binding" evidence="15">
    <location>
        <begin position="3"/>
        <end position="471"/>
    </location>
</feature>
<dbReference type="SUPFAM" id="SSF52540">
    <property type="entry name" value="P-loop containing nucleoside triphosphate hydrolases"/>
    <property type="match status" value="1"/>
</dbReference>
<dbReference type="GO" id="GO:0005524">
    <property type="term" value="F:ATP binding"/>
    <property type="evidence" value="ECO:0007669"/>
    <property type="project" value="UniProtKB-UniRule"/>
</dbReference>
<evidence type="ECO:0000256" key="9">
    <source>
        <dbReference type="ARBA" id="ARBA00023204"/>
    </source>
</evidence>
<keyword evidence="1" id="KW-0540">Nuclease</keyword>
<keyword evidence="7 14" id="KW-0067">ATP-binding</keyword>
<dbReference type="SUPFAM" id="SSF52980">
    <property type="entry name" value="Restriction endonuclease-like"/>
    <property type="match status" value="1"/>
</dbReference>
<comment type="catalytic activity">
    <reaction evidence="11">
        <text>Couples ATP hydrolysis with the unwinding of duplex DNA by translocating in the 3'-5' direction.</text>
        <dbReference type="EC" id="5.6.2.4"/>
    </reaction>
</comment>
<dbReference type="EC" id="5.6.2.4" evidence="12"/>
<dbReference type="PANTHER" id="PTHR11070">
    <property type="entry name" value="UVRD / RECB / PCRA DNA HELICASE FAMILY MEMBER"/>
    <property type="match status" value="1"/>
</dbReference>
<evidence type="ECO:0000313" key="17">
    <source>
        <dbReference type="EMBL" id="MBK6088055.1"/>
    </source>
</evidence>
<keyword evidence="4 14" id="KW-0378">Hydrolase</keyword>
<dbReference type="InterPro" id="IPR038726">
    <property type="entry name" value="PDDEXK_AddAB-type"/>
</dbReference>
<evidence type="ECO:0000256" key="11">
    <source>
        <dbReference type="ARBA" id="ARBA00034617"/>
    </source>
</evidence>
<dbReference type="InterPro" id="IPR014017">
    <property type="entry name" value="DNA_helicase_UvrD-like_C"/>
</dbReference>
<organism evidence="17 18">
    <name type="scientific">Ruminococcus difficilis</name>
    <dbReference type="NCBI Taxonomy" id="2763069"/>
    <lineage>
        <taxon>Bacteria</taxon>
        <taxon>Bacillati</taxon>
        <taxon>Bacillota</taxon>
        <taxon>Clostridia</taxon>
        <taxon>Eubacteriales</taxon>
        <taxon>Oscillospiraceae</taxon>
        <taxon>Ruminococcus</taxon>
    </lineage>
</organism>
<dbReference type="GO" id="GO:0004527">
    <property type="term" value="F:exonuclease activity"/>
    <property type="evidence" value="ECO:0007669"/>
    <property type="project" value="UniProtKB-KW"/>
</dbReference>
<evidence type="ECO:0000256" key="6">
    <source>
        <dbReference type="ARBA" id="ARBA00022839"/>
    </source>
</evidence>
<gene>
    <name evidence="17" type="primary">addA</name>
    <name evidence="17" type="ORF">JKK62_05215</name>
</gene>
<dbReference type="GO" id="GO:0003677">
    <property type="term" value="F:DNA binding"/>
    <property type="evidence" value="ECO:0007669"/>
    <property type="project" value="UniProtKB-KW"/>
</dbReference>
<protein>
    <recommendedName>
        <fullName evidence="12">DNA 3'-5' helicase</fullName>
        <ecNumber evidence="12">5.6.2.4</ecNumber>
    </recommendedName>
</protein>
<reference evidence="17" key="1">
    <citation type="submission" date="2021-01" db="EMBL/GenBank/DDBJ databases">
        <title>Genome public.</title>
        <authorList>
            <person name="Liu C."/>
            <person name="Sun Q."/>
        </authorList>
    </citation>
    <scope>NUCLEOTIDE SEQUENCE</scope>
    <source>
        <strain evidence="17">M6</strain>
    </source>
</reference>
<keyword evidence="18" id="KW-1185">Reference proteome</keyword>
<dbReference type="Pfam" id="PF00580">
    <property type="entry name" value="UvrD-helicase"/>
    <property type="match status" value="1"/>
</dbReference>
<keyword evidence="10" id="KW-0413">Isomerase</keyword>
<keyword evidence="8" id="KW-0238">DNA-binding</keyword>
<dbReference type="RefSeq" id="WP_186832940.1">
    <property type="nucleotide sequence ID" value="NZ_JAEQMG010000048.1"/>
</dbReference>
<dbReference type="PROSITE" id="PS51198">
    <property type="entry name" value="UVRD_HELICASE_ATP_BIND"/>
    <property type="match status" value="1"/>
</dbReference>
<keyword evidence="3" id="KW-0227">DNA damage</keyword>
<dbReference type="Gene3D" id="3.40.50.300">
    <property type="entry name" value="P-loop containing nucleotide triphosphate hydrolases"/>
    <property type="match status" value="4"/>
</dbReference>
<proteinExistence type="predicted"/>
<evidence type="ECO:0000256" key="14">
    <source>
        <dbReference type="PROSITE-ProRule" id="PRU00560"/>
    </source>
</evidence>
<dbReference type="GO" id="GO:0000725">
    <property type="term" value="P:recombinational repair"/>
    <property type="evidence" value="ECO:0007669"/>
    <property type="project" value="TreeGrafter"/>
</dbReference>
<dbReference type="GO" id="GO:0005829">
    <property type="term" value="C:cytosol"/>
    <property type="evidence" value="ECO:0007669"/>
    <property type="project" value="TreeGrafter"/>
</dbReference>
<evidence type="ECO:0000256" key="13">
    <source>
        <dbReference type="ARBA" id="ARBA00048988"/>
    </source>
</evidence>
<feature type="domain" description="UvrD-like helicase C-terminal" evidence="16">
    <location>
        <begin position="483"/>
        <end position="773"/>
    </location>
</feature>
<feature type="binding site" evidence="14">
    <location>
        <begin position="24"/>
        <end position="31"/>
    </location>
    <ligand>
        <name>ATP</name>
        <dbReference type="ChEBI" id="CHEBI:30616"/>
    </ligand>
</feature>
<dbReference type="Gene3D" id="3.90.320.10">
    <property type="match status" value="1"/>
</dbReference>
<dbReference type="GO" id="GO:0033202">
    <property type="term" value="C:DNA helicase complex"/>
    <property type="evidence" value="ECO:0007669"/>
    <property type="project" value="TreeGrafter"/>
</dbReference>
<dbReference type="AlphaFoldDB" id="A0A934WRG4"/>
<sequence length="1179" mass="133640">MARNWTEHQLDAITARGGSVIVSAAAGSGKTAVLVERVIRLITDAENGVDADRLLVVTYTRKAAAELKGRLREALCECIRKDPSDPFLIRQQSLLGKAHISTVDSFCMSLCKEYFYLLDIDRNIRIADAGELSVMRADAMRLTLDLLYEEKDPKFHRLVETFASARGDSRLEDHISRLYDFLRSHPFPERWMEEKLSYYTDFTEVGDTVWGRIIAEYTREAAEYLHLLNDRALDAISLDEKLYDKNFSLFDSYRVFCERLQNAIKQESWNMIRDTLHSFSAGRLSTPRGYADNPLKLEAASARDIFKDTVKSLQKLYTQEEDLCLYEIERLKDYAEQLFKAVSLFEKHYAMLKKENSVADYADIEHWVLSLIVDRDTMTATDVASEISSRFDYIMVDEYQDANEVQDTIFKTISREETNLFVVGDVKQSIYGFRQAMPELFLKRKNNAVLYDKNAEDYPAKIILEKNFRSDSAVLSAVNFFFKKLMSTAVGDIEYNEEEMLFPGADYEPREEPAVELDLIDKEAVGEEDAAIAEARFIAERIHQMVVEGYPVKDGDAYRPATFSDFAVLMRNLSSYGAVYREVFELYGIHAHSESGAGFLDSREIMLITNFLRVINNPALDIELLSVVMSPVFAFDEDDLARIRIGQRKGSLYAAITLDAEKGNQKSKAFLDELSYYRNVSVTIPLHQLITLIYERSSFMAIISASDSAGATNNLRLLLDYARTFEQNTHRGLSAFVNYLDRLIEDGSDLPSATSDGGADIGVELMTVHASKGLEFPICFIANTARKFVSDASQSVLLHSRYGYAQKLYDPALSANFNTMPRNALAMEISRDEMSEELRVLYVAMTRAKQKLIMLATPSRSVAFYIGGIAKKLAGQREISPFAVRSANALSDWLVMCALLHPDGETLREYAGVSADSEPQADFAFNCRVIDTPYDVEDTNDIMLEEADVEANTALLDELKKHADYRYPYEAIEALPVKVAASALAHQMTDKAYERYLDRPAFLQGEKLTSAEKGTALHAFMQFVDFAAARADMEAQLSLLHTGGYLTEAQVNSIDKTRAERFIQSDLVTRCLRSDEVYKEYRFNVKIPAKLIDPEIDEAFREEKVILQGAVDLAFVEDGQLVIVDYKTDRVKNPHTLNDRYASQLLLYKDAMEECLGLPVKECLIYSIHHSAQIEVYRK</sequence>
<evidence type="ECO:0000256" key="4">
    <source>
        <dbReference type="ARBA" id="ARBA00022801"/>
    </source>
</evidence>
<dbReference type="Proteomes" id="UP000633365">
    <property type="component" value="Unassembled WGS sequence"/>
</dbReference>
<dbReference type="GO" id="GO:0006302">
    <property type="term" value="P:double-strand break repair"/>
    <property type="evidence" value="ECO:0007669"/>
    <property type="project" value="InterPro"/>
</dbReference>
<dbReference type="InterPro" id="IPR014152">
    <property type="entry name" value="AddA"/>
</dbReference>
<evidence type="ECO:0000256" key="7">
    <source>
        <dbReference type="ARBA" id="ARBA00022840"/>
    </source>
</evidence>
<dbReference type="InterPro" id="IPR027417">
    <property type="entry name" value="P-loop_NTPase"/>
</dbReference>
<dbReference type="EMBL" id="JAEQMG010000048">
    <property type="protein sequence ID" value="MBK6088055.1"/>
    <property type="molecule type" value="Genomic_DNA"/>
</dbReference>
<dbReference type="InterPro" id="IPR014016">
    <property type="entry name" value="UvrD-like_ATP-bd"/>
</dbReference>
<evidence type="ECO:0000256" key="12">
    <source>
        <dbReference type="ARBA" id="ARBA00034808"/>
    </source>
</evidence>
<evidence type="ECO:0000256" key="1">
    <source>
        <dbReference type="ARBA" id="ARBA00022722"/>
    </source>
</evidence>
<keyword evidence="2 14" id="KW-0547">Nucleotide-binding</keyword>
<comment type="caution">
    <text evidence="17">The sequence shown here is derived from an EMBL/GenBank/DDBJ whole genome shotgun (WGS) entry which is preliminary data.</text>
</comment>
<keyword evidence="6" id="KW-0269">Exonuclease</keyword>
<evidence type="ECO:0000313" key="18">
    <source>
        <dbReference type="Proteomes" id="UP000633365"/>
    </source>
</evidence>
<evidence type="ECO:0000256" key="2">
    <source>
        <dbReference type="ARBA" id="ARBA00022741"/>
    </source>
</evidence>
<dbReference type="PANTHER" id="PTHR11070:SF48">
    <property type="entry name" value="ATP-DEPENDENT HELICASE_NUCLEASE SUBUNIT A"/>
    <property type="match status" value="1"/>
</dbReference>
<dbReference type="Pfam" id="PF12705">
    <property type="entry name" value="PDDEXK_1"/>
    <property type="match status" value="1"/>
</dbReference>
<name>A0A934WRG4_9FIRM</name>
<dbReference type="Pfam" id="PF13361">
    <property type="entry name" value="UvrD_C"/>
    <property type="match status" value="1"/>
</dbReference>
<dbReference type="GO" id="GO:0043138">
    <property type="term" value="F:3'-5' DNA helicase activity"/>
    <property type="evidence" value="ECO:0007669"/>
    <property type="project" value="UniProtKB-EC"/>
</dbReference>
<evidence type="ECO:0000259" key="16">
    <source>
        <dbReference type="PROSITE" id="PS51217"/>
    </source>
</evidence>
<dbReference type="InterPro" id="IPR011335">
    <property type="entry name" value="Restrct_endonuc-II-like"/>
</dbReference>
<keyword evidence="5 14" id="KW-0347">Helicase</keyword>
<dbReference type="InterPro" id="IPR011604">
    <property type="entry name" value="PDDEXK-like_dom_sf"/>
</dbReference>
<evidence type="ECO:0000259" key="15">
    <source>
        <dbReference type="PROSITE" id="PS51198"/>
    </source>
</evidence>
<dbReference type="NCBIfam" id="TIGR02785">
    <property type="entry name" value="addA_Gpos"/>
    <property type="match status" value="1"/>
</dbReference>
<evidence type="ECO:0000256" key="5">
    <source>
        <dbReference type="ARBA" id="ARBA00022806"/>
    </source>
</evidence>
<dbReference type="InterPro" id="IPR000212">
    <property type="entry name" value="DNA_helicase_UvrD/REP"/>
</dbReference>
<evidence type="ECO:0000256" key="10">
    <source>
        <dbReference type="ARBA" id="ARBA00023235"/>
    </source>
</evidence>
<evidence type="ECO:0000256" key="3">
    <source>
        <dbReference type="ARBA" id="ARBA00022763"/>
    </source>
</evidence>
<keyword evidence="9" id="KW-0234">DNA repair</keyword>
<accession>A0A934WRG4</accession>
<dbReference type="PROSITE" id="PS51217">
    <property type="entry name" value="UVRD_HELICASE_CTER"/>
    <property type="match status" value="1"/>
</dbReference>
<evidence type="ECO:0000256" key="8">
    <source>
        <dbReference type="ARBA" id="ARBA00023125"/>
    </source>
</evidence>